<dbReference type="SUPFAM" id="SSF103473">
    <property type="entry name" value="MFS general substrate transporter"/>
    <property type="match status" value="1"/>
</dbReference>
<organism evidence="9 10">
    <name type="scientific">Clostridium lapidicellarium</name>
    <dbReference type="NCBI Taxonomy" id="3240931"/>
    <lineage>
        <taxon>Bacteria</taxon>
        <taxon>Bacillati</taxon>
        <taxon>Bacillota</taxon>
        <taxon>Clostridia</taxon>
        <taxon>Eubacteriales</taxon>
        <taxon>Clostridiaceae</taxon>
        <taxon>Clostridium</taxon>
    </lineage>
</organism>
<proteinExistence type="predicted"/>
<evidence type="ECO:0000256" key="5">
    <source>
        <dbReference type="ARBA" id="ARBA00022989"/>
    </source>
</evidence>
<feature type="transmembrane region" description="Helical" evidence="7">
    <location>
        <begin position="383"/>
        <end position="404"/>
    </location>
</feature>
<evidence type="ECO:0000313" key="10">
    <source>
        <dbReference type="Proteomes" id="UP001565220"/>
    </source>
</evidence>
<dbReference type="Pfam" id="PF07690">
    <property type="entry name" value="MFS_1"/>
    <property type="match status" value="1"/>
</dbReference>
<keyword evidence="5 7" id="KW-1133">Transmembrane helix</keyword>
<feature type="transmembrane region" description="Helical" evidence="7">
    <location>
        <begin position="319"/>
        <end position="337"/>
    </location>
</feature>
<feature type="transmembrane region" description="Helical" evidence="7">
    <location>
        <begin position="221"/>
        <end position="243"/>
    </location>
</feature>
<dbReference type="PROSITE" id="PS50850">
    <property type="entry name" value="MFS"/>
    <property type="match status" value="1"/>
</dbReference>
<evidence type="ECO:0000256" key="6">
    <source>
        <dbReference type="ARBA" id="ARBA00023136"/>
    </source>
</evidence>
<feature type="transmembrane region" description="Helical" evidence="7">
    <location>
        <begin position="255"/>
        <end position="278"/>
    </location>
</feature>
<keyword evidence="3" id="KW-1003">Cell membrane</keyword>
<evidence type="ECO:0000256" key="1">
    <source>
        <dbReference type="ARBA" id="ARBA00004651"/>
    </source>
</evidence>
<feature type="domain" description="Major facilitator superfamily (MFS) profile" evidence="8">
    <location>
        <begin position="6"/>
        <end position="408"/>
    </location>
</feature>
<dbReference type="InterPro" id="IPR036259">
    <property type="entry name" value="MFS_trans_sf"/>
</dbReference>
<keyword evidence="6 7" id="KW-0472">Membrane</keyword>
<reference evidence="9 10" key="1">
    <citation type="submission" date="2024-08" db="EMBL/GenBank/DDBJ databases">
        <title>Clostridium lapicellarii sp. nov., and Clostridium renhuaiense sp. nov., two species isolated from the mud in a fermentation cellar used for producing sauce-flavour Chinese liquors.</title>
        <authorList>
            <person name="Yang F."/>
            <person name="Wang H."/>
            <person name="Chen L.Q."/>
            <person name="Zhou N."/>
            <person name="Lu J.J."/>
            <person name="Pu X.X."/>
            <person name="Wan B."/>
            <person name="Wang L."/>
            <person name="Liu S.J."/>
        </authorList>
    </citation>
    <scope>NUCLEOTIDE SEQUENCE [LARGE SCALE GENOMIC DNA]</scope>
    <source>
        <strain evidence="9 10">MT-113</strain>
    </source>
</reference>
<keyword evidence="2" id="KW-0813">Transport</keyword>
<protein>
    <submittedName>
        <fullName evidence="9">MFS transporter</fullName>
    </submittedName>
</protein>
<comment type="subcellular location">
    <subcellularLocation>
        <location evidence="1">Cell membrane</location>
        <topology evidence="1">Multi-pass membrane protein</topology>
    </subcellularLocation>
</comment>
<dbReference type="RefSeq" id="WP_369868893.1">
    <property type="nucleotide sequence ID" value="NZ_JBGFFE010000009.1"/>
</dbReference>
<dbReference type="InterPro" id="IPR022324">
    <property type="entry name" value="Bacilysin_exporter_BacE_put"/>
</dbReference>
<dbReference type="Gene3D" id="1.20.1250.20">
    <property type="entry name" value="MFS general substrate transporter like domains"/>
    <property type="match status" value="2"/>
</dbReference>
<feature type="transmembrane region" description="Helical" evidence="7">
    <location>
        <begin position="357"/>
        <end position="377"/>
    </location>
</feature>
<dbReference type="Proteomes" id="UP001565220">
    <property type="component" value="Unassembled WGS sequence"/>
</dbReference>
<feature type="transmembrane region" description="Helical" evidence="7">
    <location>
        <begin position="290"/>
        <end position="313"/>
    </location>
</feature>
<dbReference type="InterPro" id="IPR011701">
    <property type="entry name" value="MFS"/>
</dbReference>
<feature type="transmembrane region" description="Helical" evidence="7">
    <location>
        <begin position="39"/>
        <end position="63"/>
    </location>
</feature>
<evidence type="ECO:0000259" key="8">
    <source>
        <dbReference type="PROSITE" id="PS50850"/>
    </source>
</evidence>
<sequence>MKYKRNLLLYMFGRFISYTGTGIQQVALPLYILDVTHSGIMMGIFSAVNLVPNIIALPFAGILGDRKSRKNIMMASDYVRGIFVLLLGYLAMNGSLNIVFLFTLQVFISIMDSIFNASSTAILPELVEEDELMKGIAARGGVDAVSMIIGPSIGGIIYGVFGIKTVFCLNGITFIISGICCTLIAYANKDRNLGILTFKSFFTENSDVFYFIKKNRALLQLFSLALVTNFLVAPLFDIVLPYVVKKGIGFSSQQYGYLISFFTFGILLGNILMGTCLVKFSRKLIMKNSLVFQAIILFMFPAAVFPITVNYLGGHSMELFMLLAGIMFLGEFFNSGLNTPLNTNLQEMVPNRMRSRFFSVLGIFGQGAIPLGSLIYGILLDRFHYFCILMVVMSVVFIITLVFIKKAVPEVYEPKKTF</sequence>
<evidence type="ECO:0000256" key="7">
    <source>
        <dbReference type="SAM" id="Phobius"/>
    </source>
</evidence>
<dbReference type="InterPro" id="IPR020846">
    <property type="entry name" value="MFS_dom"/>
</dbReference>
<evidence type="ECO:0000256" key="2">
    <source>
        <dbReference type="ARBA" id="ARBA00022448"/>
    </source>
</evidence>
<dbReference type="CDD" id="cd06173">
    <property type="entry name" value="MFS_MefA_like"/>
    <property type="match status" value="1"/>
</dbReference>
<comment type="caution">
    <text evidence="9">The sequence shown here is derived from an EMBL/GenBank/DDBJ whole genome shotgun (WGS) entry which is preliminary data.</text>
</comment>
<dbReference type="EMBL" id="JBGFFE010000009">
    <property type="protein sequence ID" value="MEY8763601.1"/>
    <property type="molecule type" value="Genomic_DNA"/>
</dbReference>
<evidence type="ECO:0000256" key="4">
    <source>
        <dbReference type="ARBA" id="ARBA00022692"/>
    </source>
</evidence>
<name>A0ABV4DWI0_9CLOT</name>
<keyword evidence="4 7" id="KW-0812">Transmembrane</keyword>
<dbReference type="PANTHER" id="PTHR43266:SF9">
    <property type="entry name" value="PERMEASE, MAJOR FACILITATOR SUPERFAMILY-RELATED"/>
    <property type="match status" value="1"/>
</dbReference>
<evidence type="ECO:0000256" key="3">
    <source>
        <dbReference type="ARBA" id="ARBA00022475"/>
    </source>
</evidence>
<feature type="transmembrane region" description="Helical" evidence="7">
    <location>
        <begin position="7"/>
        <end position="33"/>
    </location>
</feature>
<feature type="transmembrane region" description="Helical" evidence="7">
    <location>
        <begin position="169"/>
        <end position="187"/>
    </location>
</feature>
<dbReference type="PRINTS" id="PR01988">
    <property type="entry name" value="EXPORTERBACE"/>
</dbReference>
<accession>A0ABV4DWI0</accession>
<keyword evidence="10" id="KW-1185">Reference proteome</keyword>
<dbReference type="PANTHER" id="PTHR43266">
    <property type="entry name" value="MACROLIDE-EFFLUX PROTEIN"/>
    <property type="match status" value="1"/>
</dbReference>
<evidence type="ECO:0000313" key="9">
    <source>
        <dbReference type="EMBL" id="MEY8763601.1"/>
    </source>
</evidence>
<gene>
    <name evidence="9" type="ORF">AB8S09_08105</name>
</gene>